<keyword evidence="2" id="KW-1185">Reference proteome</keyword>
<reference evidence="1" key="2">
    <citation type="submission" date="2020-09" db="EMBL/GenBank/DDBJ databases">
        <authorList>
            <person name="Sun Q."/>
            <person name="Kim S."/>
        </authorList>
    </citation>
    <scope>NUCLEOTIDE SEQUENCE</scope>
    <source>
        <strain evidence="1">KCTC 32255</strain>
    </source>
</reference>
<name>A0A918PDZ5_9SPHN</name>
<sequence length="142" mass="15231">MATIATNPDGSERDRTDLLPRQALLAGWHAPTAMDANRGEYQYDNGDPTRPRLSNAGMAKAAMQELPQGPFAIRCAVRQTASGLELTGCSAETLTDQSCGPLNPAHSAWLQGIPAELAHCVDMAMRSISRSRPRSSKPSGRK</sequence>
<reference evidence="1" key="1">
    <citation type="journal article" date="2014" name="Int. J. Syst. Evol. Microbiol.">
        <title>Complete genome sequence of Corynebacterium casei LMG S-19264T (=DSM 44701T), isolated from a smear-ripened cheese.</title>
        <authorList>
            <consortium name="US DOE Joint Genome Institute (JGI-PGF)"/>
            <person name="Walter F."/>
            <person name="Albersmeier A."/>
            <person name="Kalinowski J."/>
            <person name="Ruckert C."/>
        </authorList>
    </citation>
    <scope>NUCLEOTIDE SEQUENCE</scope>
    <source>
        <strain evidence="1">KCTC 32255</strain>
    </source>
</reference>
<gene>
    <name evidence="1" type="ORF">GCM10011614_16830</name>
</gene>
<proteinExistence type="predicted"/>
<evidence type="ECO:0000313" key="2">
    <source>
        <dbReference type="Proteomes" id="UP000648075"/>
    </source>
</evidence>
<dbReference type="Proteomes" id="UP000648075">
    <property type="component" value="Unassembled WGS sequence"/>
</dbReference>
<comment type="caution">
    <text evidence="1">The sequence shown here is derived from an EMBL/GenBank/DDBJ whole genome shotgun (WGS) entry which is preliminary data.</text>
</comment>
<organism evidence="1 2">
    <name type="scientific">Novosphingobium colocasiae</name>
    <dbReference type="NCBI Taxonomy" id="1256513"/>
    <lineage>
        <taxon>Bacteria</taxon>
        <taxon>Pseudomonadati</taxon>
        <taxon>Pseudomonadota</taxon>
        <taxon>Alphaproteobacteria</taxon>
        <taxon>Sphingomonadales</taxon>
        <taxon>Sphingomonadaceae</taxon>
        <taxon>Novosphingobium</taxon>
    </lineage>
</organism>
<dbReference type="AlphaFoldDB" id="A0A918PDZ5"/>
<evidence type="ECO:0000313" key="1">
    <source>
        <dbReference type="EMBL" id="GGZ02389.1"/>
    </source>
</evidence>
<accession>A0A918PDZ5</accession>
<protein>
    <submittedName>
        <fullName evidence="1">Uncharacterized protein</fullName>
    </submittedName>
</protein>
<dbReference type="EMBL" id="BMZA01000004">
    <property type="protein sequence ID" value="GGZ02389.1"/>
    <property type="molecule type" value="Genomic_DNA"/>
</dbReference>